<comment type="similarity">
    <text evidence="2">Belongs to the nematode transthyretin-like family.</text>
</comment>
<reference evidence="7" key="1">
    <citation type="submission" date="2022-11" db="UniProtKB">
        <authorList>
            <consortium name="WormBaseParasite"/>
        </authorList>
    </citation>
    <scope>IDENTIFICATION</scope>
</reference>
<evidence type="ECO:0000256" key="5">
    <source>
        <dbReference type="SAM" id="SignalP"/>
    </source>
</evidence>
<dbReference type="AlphaFoldDB" id="A0A915PZK2"/>
<dbReference type="InterPro" id="IPR001534">
    <property type="entry name" value="Transthyretin-like"/>
</dbReference>
<dbReference type="InterPro" id="IPR038479">
    <property type="entry name" value="Transthyretin-like_sf"/>
</dbReference>
<dbReference type="GO" id="GO:0005576">
    <property type="term" value="C:extracellular region"/>
    <property type="evidence" value="ECO:0007669"/>
    <property type="project" value="UniProtKB-SubCell"/>
</dbReference>
<dbReference type="GO" id="GO:0009986">
    <property type="term" value="C:cell surface"/>
    <property type="evidence" value="ECO:0007669"/>
    <property type="project" value="InterPro"/>
</dbReference>
<evidence type="ECO:0000256" key="2">
    <source>
        <dbReference type="ARBA" id="ARBA00010112"/>
    </source>
</evidence>
<feature type="chain" id="PRO_5037295981" evidence="5">
    <location>
        <begin position="19"/>
        <end position="147"/>
    </location>
</feature>
<keyword evidence="4 5" id="KW-0732">Signal</keyword>
<dbReference type="Proteomes" id="UP000887581">
    <property type="component" value="Unplaced"/>
</dbReference>
<dbReference type="WBParaSite" id="sdigi.contig5.g631.t1">
    <property type="protein sequence ID" value="sdigi.contig5.g631.t1"/>
    <property type="gene ID" value="sdigi.contig5.g631"/>
</dbReference>
<sequence length="147" mass="16596">MLLCTILLSAMLYILTGSETMQTIAVQGQVKCAQKNVVNTVVVLGIDIRFVDEQILAITKTNITGWFELKATIMSADTIRPFFHVYIGQFSGIKCHQRYKQSIPKEFITKNGQPERWYRAGVIDLQDICVQLPSETSCLIENLHSSK</sequence>
<keyword evidence="6" id="KW-1185">Reference proteome</keyword>
<name>A0A915PZK2_9BILA</name>
<feature type="signal peptide" evidence="5">
    <location>
        <begin position="1"/>
        <end position="18"/>
    </location>
</feature>
<dbReference type="Gene3D" id="2.60.40.3330">
    <property type="match status" value="1"/>
</dbReference>
<evidence type="ECO:0000313" key="7">
    <source>
        <dbReference type="WBParaSite" id="sdigi.contig5.g631.t1"/>
    </source>
</evidence>
<dbReference type="Pfam" id="PF01060">
    <property type="entry name" value="TTR-52"/>
    <property type="match status" value="1"/>
</dbReference>
<proteinExistence type="inferred from homology"/>
<evidence type="ECO:0000256" key="4">
    <source>
        <dbReference type="ARBA" id="ARBA00022729"/>
    </source>
</evidence>
<comment type="subcellular location">
    <subcellularLocation>
        <location evidence="1">Secreted</location>
    </subcellularLocation>
</comment>
<evidence type="ECO:0000256" key="3">
    <source>
        <dbReference type="ARBA" id="ARBA00022525"/>
    </source>
</evidence>
<dbReference type="PANTHER" id="PTHR21700">
    <property type="entry name" value="TRANSTHYRETIN-LIKE FAMILY PROTEIN-RELATED"/>
    <property type="match status" value="1"/>
</dbReference>
<dbReference type="PANTHER" id="PTHR21700:SF3">
    <property type="entry name" value="TRANSTHYRETIN-LIKE PROTEIN 5"/>
    <property type="match status" value="1"/>
</dbReference>
<evidence type="ECO:0000256" key="1">
    <source>
        <dbReference type="ARBA" id="ARBA00004613"/>
    </source>
</evidence>
<evidence type="ECO:0000313" key="6">
    <source>
        <dbReference type="Proteomes" id="UP000887581"/>
    </source>
</evidence>
<keyword evidence="3" id="KW-0964">Secreted</keyword>
<organism evidence="6 7">
    <name type="scientific">Setaria digitata</name>
    <dbReference type="NCBI Taxonomy" id="48799"/>
    <lineage>
        <taxon>Eukaryota</taxon>
        <taxon>Metazoa</taxon>
        <taxon>Ecdysozoa</taxon>
        <taxon>Nematoda</taxon>
        <taxon>Chromadorea</taxon>
        <taxon>Rhabditida</taxon>
        <taxon>Spirurina</taxon>
        <taxon>Spiruromorpha</taxon>
        <taxon>Filarioidea</taxon>
        <taxon>Setariidae</taxon>
        <taxon>Setaria</taxon>
    </lineage>
</organism>
<protein>
    <submittedName>
        <fullName evidence="7">Transthyretin-like family protein</fullName>
    </submittedName>
</protein>
<accession>A0A915PZK2</accession>